<feature type="region of interest" description="Disordered" evidence="1">
    <location>
        <begin position="1"/>
        <end position="44"/>
    </location>
</feature>
<dbReference type="EMBL" id="JACEFO010001653">
    <property type="protein sequence ID" value="KAF8725944.1"/>
    <property type="molecule type" value="Genomic_DNA"/>
</dbReference>
<dbReference type="Proteomes" id="UP000636709">
    <property type="component" value="Unassembled WGS sequence"/>
</dbReference>
<dbReference type="PANTHER" id="PTHR23318">
    <property type="entry name" value="ATP SYNTHASE GAMMA-RELATED"/>
    <property type="match status" value="1"/>
</dbReference>
<evidence type="ECO:0000313" key="3">
    <source>
        <dbReference type="Proteomes" id="UP000636709"/>
    </source>
</evidence>
<dbReference type="GO" id="GO:0005654">
    <property type="term" value="C:nucleoplasm"/>
    <property type="evidence" value="ECO:0007669"/>
    <property type="project" value="TreeGrafter"/>
</dbReference>
<evidence type="ECO:0000313" key="2">
    <source>
        <dbReference type="EMBL" id="KAF8725944.1"/>
    </source>
</evidence>
<dbReference type="PANTHER" id="PTHR23318:SF20">
    <property type="entry name" value="SERINE_THREONINE-PROTEIN PHOSPHATASE 4 REGULATORY SUBUNIT 3-LIKE CENTRAL DOMAIN-CONTAINING PROTEIN"/>
    <property type="match status" value="1"/>
</dbReference>
<accession>A0A835KBU9</accession>
<feature type="compositionally biased region" description="Acidic residues" evidence="1">
    <location>
        <begin position="27"/>
        <end position="38"/>
    </location>
</feature>
<dbReference type="Gene3D" id="2.30.29.30">
    <property type="entry name" value="Pleckstrin-homology domain (PH domain)/Phosphotyrosine-binding domain (PTB)"/>
    <property type="match status" value="1"/>
</dbReference>
<protein>
    <submittedName>
        <fullName evidence="2">Uncharacterized protein</fullName>
    </submittedName>
</protein>
<dbReference type="InterPro" id="IPR011993">
    <property type="entry name" value="PH-like_dom_sf"/>
</dbReference>
<gene>
    <name evidence="2" type="ORF">HU200_020519</name>
</gene>
<reference evidence="2" key="1">
    <citation type="submission" date="2020-07" db="EMBL/GenBank/DDBJ databases">
        <title>Genome sequence and genetic diversity analysis of an under-domesticated orphan crop, white fonio (Digitaria exilis).</title>
        <authorList>
            <person name="Bennetzen J.L."/>
            <person name="Chen S."/>
            <person name="Ma X."/>
            <person name="Wang X."/>
            <person name="Yssel A.E.J."/>
            <person name="Chaluvadi S.R."/>
            <person name="Johnson M."/>
            <person name="Gangashetty P."/>
            <person name="Hamidou F."/>
            <person name="Sanogo M.D."/>
            <person name="Zwaenepoel A."/>
            <person name="Wallace J."/>
            <person name="Van De Peer Y."/>
            <person name="Van Deynze A."/>
        </authorList>
    </citation>
    <scope>NUCLEOTIDE SEQUENCE</scope>
    <source>
        <tissue evidence="2">Leaves</tissue>
    </source>
</reference>
<organism evidence="2 3">
    <name type="scientific">Digitaria exilis</name>
    <dbReference type="NCBI Taxonomy" id="1010633"/>
    <lineage>
        <taxon>Eukaryota</taxon>
        <taxon>Viridiplantae</taxon>
        <taxon>Streptophyta</taxon>
        <taxon>Embryophyta</taxon>
        <taxon>Tracheophyta</taxon>
        <taxon>Spermatophyta</taxon>
        <taxon>Magnoliopsida</taxon>
        <taxon>Liliopsida</taxon>
        <taxon>Poales</taxon>
        <taxon>Poaceae</taxon>
        <taxon>PACMAD clade</taxon>
        <taxon>Panicoideae</taxon>
        <taxon>Panicodae</taxon>
        <taxon>Paniceae</taxon>
        <taxon>Anthephorinae</taxon>
        <taxon>Digitaria</taxon>
    </lineage>
</organism>
<name>A0A835KBU9_9POAL</name>
<dbReference type="InterPro" id="IPR051137">
    <property type="entry name" value="PP4R3-like"/>
</dbReference>
<keyword evidence="3" id="KW-1185">Reference proteome</keyword>
<proteinExistence type="predicted"/>
<dbReference type="GO" id="GO:0072542">
    <property type="term" value="F:protein phosphatase activator activity"/>
    <property type="evidence" value="ECO:0007669"/>
    <property type="project" value="TreeGrafter"/>
</dbReference>
<sequence length="140" mass="15385">MHPSTGGKNPALLSAAEPEQGLRSDSDPDSDSGDDEEVPANSQHVRVYCLTDDGHQDDLGRGQVIFDVEETSDESVKDLESKGIVLAVVDDEDDGTLLKHNISSDNIYRKEGETISFKDPERALDLMLIFEEAEGCSYIW</sequence>
<comment type="caution">
    <text evidence="2">The sequence shown here is derived from an EMBL/GenBank/DDBJ whole genome shotgun (WGS) entry which is preliminary data.</text>
</comment>
<dbReference type="OrthoDB" id="27483at2759"/>
<dbReference type="AlphaFoldDB" id="A0A835KBU9"/>
<evidence type="ECO:0000256" key="1">
    <source>
        <dbReference type="SAM" id="MobiDB-lite"/>
    </source>
</evidence>
<dbReference type="GO" id="GO:0030289">
    <property type="term" value="C:protein phosphatase 4 complex"/>
    <property type="evidence" value="ECO:0007669"/>
    <property type="project" value="TreeGrafter"/>
</dbReference>